<gene>
    <name evidence="1" type="ORF">HXZ27_30980</name>
</gene>
<evidence type="ECO:0000313" key="1">
    <source>
        <dbReference type="EMBL" id="QLD28086.1"/>
    </source>
</evidence>
<evidence type="ECO:0000313" key="2">
    <source>
        <dbReference type="Proteomes" id="UP000509335"/>
    </source>
</evidence>
<accession>A0A7H8XSU3</accession>
<dbReference type="AlphaFoldDB" id="A0A7H8XSU3"/>
<proteinExistence type="predicted"/>
<reference evidence="1 2" key="1">
    <citation type="submission" date="2020-07" db="EMBL/GenBank/DDBJ databases">
        <title>A bifunctional nitrone conjugated secondary metabolite targeting the ribosome.</title>
        <authorList>
            <person name="Limbrick E.M."/>
            <person name="Graf M."/>
            <person name="Derewacz D.K."/>
            <person name="Nguyen F."/>
            <person name="Spraggins J.M."/>
            <person name="Wieland M."/>
            <person name="Ynigez-Gutierrez A.E."/>
            <person name="Reisman B.J."/>
            <person name="Zinshteyn B."/>
            <person name="McCulloch K."/>
            <person name="Iverson T.M."/>
            <person name="Green R."/>
            <person name="Wilson D.N."/>
            <person name="Bachmann B.O."/>
        </authorList>
    </citation>
    <scope>NUCLEOTIDE SEQUENCE [LARGE SCALE GENOMIC DNA]</scope>
    <source>
        <strain evidence="2">aurantiaca</strain>
    </source>
</reference>
<sequence>MSTFEFEVFAHTSDCYQLRLSVDGEPHVDVVELSVPAVAAQSHYQFRCLGPAAPDGH</sequence>
<protein>
    <submittedName>
        <fullName evidence="1">Uncharacterized protein</fullName>
    </submittedName>
</protein>
<dbReference type="EMBL" id="CP058322">
    <property type="protein sequence ID" value="QLD28086.1"/>
    <property type="molecule type" value="Genomic_DNA"/>
</dbReference>
<dbReference type="KEGG" id="mcab:HXZ27_30980"/>
<name>A0A7H8XSU3_9ACTN</name>
<dbReference type="Proteomes" id="UP000509335">
    <property type="component" value="Chromosome"/>
</dbReference>
<organism evidence="1 2">
    <name type="scientific">Micromonospora carbonacea</name>
    <dbReference type="NCBI Taxonomy" id="47853"/>
    <lineage>
        <taxon>Bacteria</taxon>
        <taxon>Bacillati</taxon>
        <taxon>Actinomycetota</taxon>
        <taxon>Actinomycetes</taxon>
        <taxon>Micromonosporales</taxon>
        <taxon>Micromonosporaceae</taxon>
        <taxon>Micromonospora</taxon>
    </lineage>
</organism>